<dbReference type="InterPro" id="IPR036291">
    <property type="entry name" value="NAD(P)-bd_dom_sf"/>
</dbReference>
<dbReference type="Proteomes" id="UP000017836">
    <property type="component" value="Unassembled WGS sequence"/>
</dbReference>
<dbReference type="Gene3D" id="3.40.50.720">
    <property type="entry name" value="NAD(P)-binding Rossmann-like Domain"/>
    <property type="match status" value="1"/>
</dbReference>
<dbReference type="EMBL" id="KI397507">
    <property type="protein sequence ID" value="ERM94662.1"/>
    <property type="molecule type" value="Genomic_DNA"/>
</dbReference>
<dbReference type="PANTHER" id="PTHR10366">
    <property type="entry name" value="NAD DEPENDENT EPIMERASE/DEHYDRATASE"/>
    <property type="match status" value="1"/>
</dbReference>
<dbReference type="GO" id="GO:0016491">
    <property type="term" value="F:oxidoreductase activity"/>
    <property type="evidence" value="ECO:0007669"/>
    <property type="project" value="UniProtKB-KW"/>
</dbReference>
<dbReference type="OMA" id="YLNHAND"/>
<organism evidence="2 3">
    <name type="scientific">Amborella trichopoda</name>
    <dbReference type="NCBI Taxonomy" id="13333"/>
    <lineage>
        <taxon>Eukaryota</taxon>
        <taxon>Viridiplantae</taxon>
        <taxon>Streptophyta</taxon>
        <taxon>Embryophyta</taxon>
        <taxon>Tracheophyta</taxon>
        <taxon>Spermatophyta</taxon>
        <taxon>Magnoliopsida</taxon>
        <taxon>Amborellales</taxon>
        <taxon>Amborellaceae</taxon>
        <taxon>Amborella</taxon>
    </lineage>
</organism>
<name>W1NFW6_AMBTC</name>
<dbReference type="PANTHER" id="PTHR10366:SF564">
    <property type="entry name" value="STEROL-4-ALPHA-CARBOXYLATE 3-DEHYDROGENASE, DECARBOXYLATING"/>
    <property type="match status" value="1"/>
</dbReference>
<dbReference type="Gramene" id="ERM94662">
    <property type="protein sequence ID" value="ERM94662"/>
    <property type="gene ID" value="AMTR_s00011p00213720"/>
</dbReference>
<protein>
    <recommendedName>
        <fullName evidence="4">3-beta hydroxysteroid dehydrogenase/isomerase domain-containing protein</fullName>
    </recommendedName>
</protein>
<evidence type="ECO:0000256" key="1">
    <source>
        <dbReference type="ARBA" id="ARBA00023002"/>
    </source>
</evidence>
<accession>W1NFW6</accession>
<sequence length="65" mass="7456">MKKTKHLLDFPKASERLTLWQADLRDEGSFDEAIKGCHGVFHVATPMDLQPKDPENSEVTLYLQE</sequence>
<dbReference type="SUPFAM" id="SSF51735">
    <property type="entry name" value="NAD(P)-binding Rossmann-fold domains"/>
    <property type="match status" value="1"/>
</dbReference>
<dbReference type="InterPro" id="IPR050425">
    <property type="entry name" value="NAD(P)_dehydrat-like"/>
</dbReference>
<dbReference type="HOGENOM" id="CLU_2852633_0_0_1"/>
<dbReference type="AlphaFoldDB" id="W1NFW6"/>
<gene>
    <name evidence="2" type="ORF">AMTR_s00011p00213720</name>
</gene>
<keyword evidence="1" id="KW-0560">Oxidoreductase</keyword>
<evidence type="ECO:0000313" key="2">
    <source>
        <dbReference type="EMBL" id="ERM94662.1"/>
    </source>
</evidence>
<evidence type="ECO:0000313" key="3">
    <source>
        <dbReference type="Proteomes" id="UP000017836"/>
    </source>
</evidence>
<dbReference type="eggNOG" id="KOG1502">
    <property type="taxonomic scope" value="Eukaryota"/>
</dbReference>
<keyword evidence="3" id="KW-1185">Reference proteome</keyword>
<proteinExistence type="predicted"/>
<dbReference type="STRING" id="13333.W1NFW6"/>
<reference evidence="3" key="1">
    <citation type="journal article" date="2013" name="Science">
        <title>The Amborella genome and the evolution of flowering plants.</title>
        <authorList>
            <consortium name="Amborella Genome Project"/>
        </authorList>
    </citation>
    <scope>NUCLEOTIDE SEQUENCE [LARGE SCALE GENOMIC DNA]</scope>
</reference>
<evidence type="ECO:0008006" key="4">
    <source>
        <dbReference type="Google" id="ProtNLM"/>
    </source>
</evidence>